<dbReference type="InterPro" id="IPR013786">
    <property type="entry name" value="AcylCoA_DH/ox_N"/>
</dbReference>
<dbReference type="GO" id="GO:0003995">
    <property type="term" value="F:acyl-CoA dehydrogenase activity"/>
    <property type="evidence" value="ECO:0007669"/>
    <property type="project" value="TreeGrafter"/>
</dbReference>
<dbReference type="AlphaFoldDB" id="A0A5E5AC18"/>
<gene>
    <name evidence="8" type="ORF">PCA31118_03416</name>
</gene>
<keyword evidence="3" id="KW-0285">Flavoprotein</keyword>
<dbReference type="RefSeq" id="WP_150626303.1">
    <property type="nucleotide sequence ID" value="NZ_CABPSQ010000006.1"/>
</dbReference>
<comment type="cofactor">
    <cofactor evidence="1">
        <name>FAD</name>
        <dbReference type="ChEBI" id="CHEBI:57692"/>
    </cofactor>
</comment>
<feature type="domain" description="Acyl-CoA dehydrogenase/oxidase C-terminal" evidence="6">
    <location>
        <begin position="193"/>
        <end position="335"/>
    </location>
</feature>
<dbReference type="InterPro" id="IPR009075">
    <property type="entry name" value="AcylCo_DH/oxidase_C"/>
</dbReference>
<proteinExistence type="inferred from homology"/>
<dbReference type="Pfam" id="PF02771">
    <property type="entry name" value="Acyl-CoA_dh_N"/>
    <property type="match status" value="1"/>
</dbReference>
<dbReference type="InterPro" id="IPR009100">
    <property type="entry name" value="AcylCoA_DH/oxidase_NM_dom_sf"/>
</dbReference>
<dbReference type="InterPro" id="IPR037069">
    <property type="entry name" value="AcylCoA_DH/ox_N_sf"/>
</dbReference>
<dbReference type="SUPFAM" id="SSF47203">
    <property type="entry name" value="Acyl-CoA dehydrogenase C-terminal domain-like"/>
    <property type="match status" value="1"/>
</dbReference>
<dbReference type="Gene3D" id="1.20.140.10">
    <property type="entry name" value="Butyryl-CoA Dehydrogenase, subunit A, domain 3"/>
    <property type="match status" value="1"/>
</dbReference>
<evidence type="ECO:0000313" key="9">
    <source>
        <dbReference type="Proteomes" id="UP000414136"/>
    </source>
</evidence>
<evidence type="ECO:0000256" key="3">
    <source>
        <dbReference type="ARBA" id="ARBA00022630"/>
    </source>
</evidence>
<comment type="similarity">
    <text evidence="2">Belongs to the acyl-CoA dehydrogenase family.</text>
</comment>
<name>A0A5E5AC18_9BURK</name>
<keyword evidence="9" id="KW-1185">Reference proteome</keyword>
<dbReference type="PANTHER" id="PTHR43884">
    <property type="entry name" value="ACYL-COA DEHYDROGENASE"/>
    <property type="match status" value="1"/>
</dbReference>
<evidence type="ECO:0000259" key="6">
    <source>
        <dbReference type="Pfam" id="PF00441"/>
    </source>
</evidence>
<feature type="domain" description="Acyl-CoA dehydrogenase/oxidase N-terminal" evidence="7">
    <location>
        <begin position="6"/>
        <end position="118"/>
    </location>
</feature>
<evidence type="ECO:0000313" key="8">
    <source>
        <dbReference type="EMBL" id="VVE70063.1"/>
    </source>
</evidence>
<dbReference type="Proteomes" id="UP000414136">
    <property type="component" value="Unassembled WGS sequence"/>
</dbReference>
<organism evidence="8 9">
    <name type="scientific">Pandoraea captiosa</name>
    <dbReference type="NCBI Taxonomy" id="2508302"/>
    <lineage>
        <taxon>Bacteria</taxon>
        <taxon>Pseudomonadati</taxon>
        <taxon>Pseudomonadota</taxon>
        <taxon>Betaproteobacteria</taxon>
        <taxon>Burkholderiales</taxon>
        <taxon>Burkholderiaceae</taxon>
        <taxon>Pandoraea</taxon>
    </lineage>
</organism>
<keyword evidence="5" id="KW-0560">Oxidoreductase</keyword>
<keyword evidence="4" id="KW-0274">FAD</keyword>
<dbReference type="SUPFAM" id="SSF56645">
    <property type="entry name" value="Acyl-CoA dehydrogenase NM domain-like"/>
    <property type="match status" value="1"/>
</dbReference>
<accession>A0A5E5AC18</accession>
<evidence type="ECO:0000259" key="7">
    <source>
        <dbReference type="Pfam" id="PF02771"/>
    </source>
</evidence>
<dbReference type="Pfam" id="PF00441">
    <property type="entry name" value="Acyl-CoA_dh_1"/>
    <property type="match status" value="1"/>
</dbReference>
<evidence type="ECO:0000256" key="5">
    <source>
        <dbReference type="ARBA" id="ARBA00023002"/>
    </source>
</evidence>
<evidence type="ECO:0000256" key="4">
    <source>
        <dbReference type="ARBA" id="ARBA00022827"/>
    </source>
</evidence>
<dbReference type="OrthoDB" id="9769473at2"/>
<dbReference type="EMBL" id="CABPSQ010000006">
    <property type="protein sequence ID" value="VVE70063.1"/>
    <property type="molecule type" value="Genomic_DNA"/>
</dbReference>
<reference evidence="8 9" key="1">
    <citation type="submission" date="2019-08" db="EMBL/GenBank/DDBJ databases">
        <authorList>
            <person name="Peeters C."/>
        </authorList>
    </citation>
    <scope>NUCLEOTIDE SEQUENCE [LARGE SCALE GENOMIC DNA]</scope>
    <source>
        <strain evidence="8 9">LMG 31118</strain>
    </source>
</reference>
<protein>
    <submittedName>
        <fullName evidence="8">Acyl-CoA dehydrogenase</fullName>
    </submittedName>
</protein>
<evidence type="ECO:0000256" key="2">
    <source>
        <dbReference type="ARBA" id="ARBA00009347"/>
    </source>
</evidence>
<sequence length="354" mass="38216">MDFTFTEDQLLFRDATRSFLMVEASLELLRALWETDAGRSTDLRSKFAAQGLTGLSVDATYGGLGLGDVDWALLLHELGYFAIPDSLTDTAYLAAGLLGALPAGHAAKSDWLPRLVDGSARVAIGHPVNPLVADAHLADVMLLANEGEIHAVSRVDVDLIPNTSVDLSRRLFHVIWQPSAKTRLTDSTAGQPILRDLVNRGAISTAGQLLGLAARMLDLSIDYTAERKQFGKPIGSFQAVKHLLADVAVKLEFAKPVVYRAAYALATEHPHRDVYVSAAKLAAADTAALAARHGIQVHGAMGYTWELDLQIFVKRALALTSSWGDRAFHKQRVGAFVFAPDAQLGPADTFNHTD</sequence>
<evidence type="ECO:0000256" key="1">
    <source>
        <dbReference type="ARBA" id="ARBA00001974"/>
    </source>
</evidence>
<dbReference type="PANTHER" id="PTHR43884:SF20">
    <property type="entry name" value="ACYL-COA DEHYDROGENASE FADE28"/>
    <property type="match status" value="1"/>
</dbReference>
<dbReference type="InterPro" id="IPR036250">
    <property type="entry name" value="AcylCo_DH-like_C"/>
</dbReference>
<dbReference type="GO" id="GO:0050660">
    <property type="term" value="F:flavin adenine dinucleotide binding"/>
    <property type="evidence" value="ECO:0007669"/>
    <property type="project" value="InterPro"/>
</dbReference>
<dbReference type="Gene3D" id="1.10.540.10">
    <property type="entry name" value="Acyl-CoA dehydrogenase/oxidase, N-terminal domain"/>
    <property type="match status" value="1"/>
</dbReference>